<dbReference type="InterPro" id="IPR032808">
    <property type="entry name" value="DoxX"/>
</dbReference>
<feature type="transmembrane region" description="Helical" evidence="7">
    <location>
        <begin position="12"/>
        <end position="30"/>
    </location>
</feature>
<dbReference type="RefSeq" id="WP_183265163.1">
    <property type="nucleotide sequence ID" value="NZ_JACHFJ010000001.1"/>
</dbReference>
<dbReference type="PANTHER" id="PTHR33452">
    <property type="entry name" value="OXIDOREDUCTASE CATD-RELATED"/>
    <property type="match status" value="1"/>
</dbReference>
<protein>
    <submittedName>
        <fullName evidence="8">Putative oxidoreductase</fullName>
    </submittedName>
</protein>
<dbReference type="InterPro" id="IPR051907">
    <property type="entry name" value="DoxX-like_oxidoreductase"/>
</dbReference>
<evidence type="ECO:0000256" key="6">
    <source>
        <dbReference type="ARBA" id="ARBA00023136"/>
    </source>
</evidence>
<evidence type="ECO:0000256" key="4">
    <source>
        <dbReference type="ARBA" id="ARBA00022692"/>
    </source>
</evidence>
<keyword evidence="4 7" id="KW-0812">Transmembrane</keyword>
<keyword evidence="5 7" id="KW-1133">Transmembrane helix</keyword>
<evidence type="ECO:0000256" key="3">
    <source>
        <dbReference type="ARBA" id="ARBA00022475"/>
    </source>
</evidence>
<evidence type="ECO:0000256" key="2">
    <source>
        <dbReference type="ARBA" id="ARBA00006679"/>
    </source>
</evidence>
<gene>
    <name evidence="8" type="ORF">HNP71_000400</name>
</gene>
<sequence length="141" mass="15564">MFKYGAEKFSDELILAARFLLVLLYLIFGWQKITDYAGTVAYMAQTGAPVPGISAVIAIIMELFVSAAIVLGVFTRPLALLLMAYTLGTGIIGHHYWNMTGMAQFENMINFYKNVSIMGGLLLLYVTGSGKYSIDRLLQYG</sequence>
<comment type="similarity">
    <text evidence="2">Belongs to the DoxX family.</text>
</comment>
<evidence type="ECO:0000313" key="8">
    <source>
        <dbReference type="EMBL" id="MBB5372176.1"/>
    </source>
</evidence>
<feature type="transmembrane region" description="Helical" evidence="7">
    <location>
        <begin position="109"/>
        <end position="127"/>
    </location>
</feature>
<comment type="subcellular location">
    <subcellularLocation>
        <location evidence="1">Cell membrane</location>
        <topology evidence="1">Multi-pass membrane protein</topology>
    </subcellularLocation>
</comment>
<feature type="transmembrane region" description="Helical" evidence="7">
    <location>
        <begin position="50"/>
        <end position="71"/>
    </location>
</feature>
<dbReference type="Pfam" id="PF07681">
    <property type="entry name" value="DoxX"/>
    <property type="match status" value="1"/>
</dbReference>
<dbReference type="Proteomes" id="UP000553706">
    <property type="component" value="Unassembled WGS sequence"/>
</dbReference>
<evidence type="ECO:0000313" key="9">
    <source>
        <dbReference type="Proteomes" id="UP000553706"/>
    </source>
</evidence>
<dbReference type="EMBL" id="JACHFJ010000001">
    <property type="protein sequence ID" value="MBB5372176.1"/>
    <property type="molecule type" value="Genomic_DNA"/>
</dbReference>
<keyword evidence="6 7" id="KW-0472">Membrane</keyword>
<evidence type="ECO:0000256" key="1">
    <source>
        <dbReference type="ARBA" id="ARBA00004651"/>
    </source>
</evidence>
<feature type="transmembrane region" description="Helical" evidence="7">
    <location>
        <begin position="78"/>
        <end position="97"/>
    </location>
</feature>
<dbReference type="AlphaFoldDB" id="A0A840V8V2"/>
<comment type="caution">
    <text evidence="8">The sequence shown here is derived from an EMBL/GenBank/DDBJ whole genome shotgun (WGS) entry which is preliminary data.</text>
</comment>
<proteinExistence type="inferred from homology"/>
<keyword evidence="3" id="KW-1003">Cell membrane</keyword>
<dbReference type="PANTHER" id="PTHR33452:SF1">
    <property type="entry name" value="INNER MEMBRANE PROTEIN YPHA-RELATED"/>
    <property type="match status" value="1"/>
</dbReference>
<evidence type="ECO:0000256" key="5">
    <source>
        <dbReference type="ARBA" id="ARBA00022989"/>
    </source>
</evidence>
<keyword evidence="9" id="KW-1185">Reference proteome</keyword>
<accession>A0A840V8V2</accession>
<name>A0A840V8V2_9PROT</name>
<evidence type="ECO:0000256" key="7">
    <source>
        <dbReference type="SAM" id="Phobius"/>
    </source>
</evidence>
<reference evidence="8 9" key="1">
    <citation type="submission" date="2020-08" db="EMBL/GenBank/DDBJ databases">
        <title>Genomic Encyclopedia of Type Strains, Phase IV (KMG-IV): sequencing the most valuable type-strain genomes for metagenomic binning, comparative biology and taxonomic classification.</title>
        <authorList>
            <person name="Goeker M."/>
        </authorList>
    </citation>
    <scope>NUCLEOTIDE SEQUENCE [LARGE SCALE GENOMIC DNA]</scope>
    <source>
        <strain evidence="8 9">DSM 27026</strain>
    </source>
</reference>
<dbReference type="GO" id="GO:0005886">
    <property type="term" value="C:plasma membrane"/>
    <property type="evidence" value="ECO:0007669"/>
    <property type="project" value="UniProtKB-SubCell"/>
</dbReference>
<organism evidence="8 9">
    <name type="scientific">Acidocella aromatica</name>
    <dbReference type="NCBI Taxonomy" id="1303579"/>
    <lineage>
        <taxon>Bacteria</taxon>
        <taxon>Pseudomonadati</taxon>
        <taxon>Pseudomonadota</taxon>
        <taxon>Alphaproteobacteria</taxon>
        <taxon>Acetobacterales</taxon>
        <taxon>Acidocellaceae</taxon>
        <taxon>Acidocella</taxon>
    </lineage>
</organism>